<evidence type="ECO:0000313" key="1">
    <source>
        <dbReference type="EMBL" id="SDE79631.1"/>
    </source>
</evidence>
<dbReference type="SUPFAM" id="SSF53187">
    <property type="entry name" value="Zn-dependent exopeptidases"/>
    <property type="match status" value="1"/>
</dbReference>
<dbReference type="OrthoDB" id="8716700at2"/>
<protein>
    <submittedName>
        <fullName evidence="1">Formiminoglutamase</fullName>
    </submittedName>
</protein>
<name>A0A1G7FUS9_9RHOB</name>
<reference evidence="2" key="1">
    <citation type="submission" date="2016-10" db="EMBL/GenBank/DDBJ databases">
        <authorList>
            <person name="Varghese N."/>
            <person name="Submissions S."/>
        </authorList>
    </citation>
    <scope>NUCLEOTIDE SEQUENCE [LARGE SCALE GENOMIC DNA]</scope>
    <source>
        <strain evidence="2">DSM 21424</strain>
    </source>
</reference>
<proteinExistence type="predicted"/>
<dbReference type="InterPro" id="IPR010247">
    <property type="entry name" value="HutG_amidohyd"/>
</dbReference>
<dbReference type="AlphaFoldDB" id="A0A1G7FUS9"/>
<dbReference type="Gene3D" id="3.40.630.40">
    <property type="entry name" value="Zn-dependent exopeptidases"/>
    <property type="match status" value="1"/>
</dbReference>
<dbReference type="EMBL" id="FNAT01000004">
    <property type="protein sequence ID" value="SDE79631.1"/>
    <property type="molecule type" value="Genomic_DNA"/>
</dbReference>
<sequence>MTPVEVIEGEGAVILGQPHGGTWLPDTVAARLNARGRALADTDWHIGRLYDELLPGATVVRANFHRYAIDANRDPGGGSLYPGQNTTGLCPATDFDGQPIWRPGAAPGAGAVAARRDELHAPYHAALAAQVERVRARHGVAVLWDCHSIRSEIPFLFEGRLPVLNIGSDGGATCDARIEARVAAACQGSGLETVLNGRFRGGWTTRHYGRPESGVHAIQMEIAQRAYLAAEAPPWAFDAERAAPLRTLLARILTDLDHLARSGALATGAHHA</sequence>
<dbReference type="InterPro" id="IPR007709">
    <property type="entry name" value="N-FG_amidohydro"/>
</dbReference>
<gene>
    <name evidence="1" type="ORF">SAMN04488567_2580</name>
</gene>
<organism evidence="1 2">
    <name type="scientific">Limimaricola pyoseonensis</name>
    <dbReference type="NCBI Taxonomy" id="521013"/>
    <lineage>
        <taxon>Bacteria</taxon>
        <taxon>Pseudomonadati</taxon>
        <taxon>Pseudomonadota</taxon>
        <taxon>Alphaproteobacteria</taxon>
        <taxon>Rhodobacterales</taxon>
        <taxon>Paracoccaceae</taxon>
        <taxon>Limimaricola</taxon>
    </lineage>
</organism>
<dbReference type="Proteomes" id="UP000198922">
    <property type="component" value="Unassembled WGS sequence"/>
</dbReference>
<dbReference type="NCBIfam" id="TIGR02017">
    <property type="entry name" value="hutG_amidohyd"/>
    <property type="match status" value="1"/>
</dbReference>
<dbReference type="STRING" id="521013.SAMN04488567_2580"/>
<dbReference type="Pfam" id="PF05013">
    <property type="entry name" value="FGase"/>
    <property type="match status" value="1"/>
</dbReference>
<evidence type="ECO:0000313" key="2">
    <source>
        <dbReference type="Proteomes" id="UP000198922"/>
    </source>
</evidence>
<keyword evidence="2" id="KW-1185">Reference proteome</keyword>
<accession>A0A1G7FUS9</accession>
<dbReference type="RefSeq" id="WP_090112583.1">
    <property type="nucleotide sequence ID" value="NZ_FNAT01000004.1"/>
</dbReference>